<feature type="domain" description="K Homology" evidence="6">
    <location>
        <begin position="885"/>
        <end position="957"/>
    </location>
</feature>
<dbReference type="SMART" id="SM00322">
    <property type="entry name" value="KH"/>
    <property type="match status" value="13"/>
</dbReference>
<dbReference type="PANTHER" id="PTHR10288">
    <property type="entry name" value="KH DOMAIN CONTAINING RNA BINDING PROTEIN"/>
    <property type="match status" value="1"/>
</dbReference>
<keyword evidence="8" id="KW-1185">Reference proteome</keyword>
<feature type="domain" description="K Homology" evidence="6">
    <location>
        <begin position="480"/>
        <end position="539"/>
    </location>
</feature>
<feature type="coiled-coil region" evidence="4">
    <location>
        <begin position="605"/>
        <end position="632"/>
    </location>
</feature>
<accession>A0A9P5RQZ0</accession>
<feature type="domain" description="K Homology" evidence="6">
    <location>
        <begin position="386"/>
        <end position="454"/>
    </location>
</feature>
<dbReference type="InterPro" id="IPR036612">
    <property type="entry name" value="KH_dom_type_1_sf"/>
</dbReference>
<dbReference type="InterPro" id="IPR004087">
    <property type="entry name" value="KH_dom"/>
</dbReference>
<feature type="domain" description="K Homology" evidence="6">
    <location>
        <begin position="1039"/>
        <end position="1122"/>
    </location>
</feature>
<feature type="compositionally biased region" description="Low complexity" evidence="5">
    <location>
        <begin position="33"/>
        <end position="42"/>
    </location>
</feature>
<evidence type="ECO:0000256" key="4">
    <source>
        <dbReference type="SAM" id="Coils"/>
    </source>
</evidence>
<evidence type="ECO:0000256" key="3">
    <source>
        <dbReference type="PROSITE-ProRule" id="PRU00117"/>
    </source>
</evidence>
<evidence type="ECO:0000256" key="2">
    <source>
        <dbReference type="ARBA" id="ARBA00022884"/>
    </source>
</evidence>
<evidence type="ECO:0000259" key="6">
    <source>
        <dbReference type="SMART" id="SM00322"/>
    </source>
</evidence>
<organism evidence="7 8">
    <name type="scientific">Linnemannia schmuckeri</name>
    <dbReference type="NCBI Taxonomy" id="64567"/>
    <lineage>
        <taxon>Eukaryota</taxon>
        <taxon>Fungi</taxon>
        <taxon>Fungi incertae sedis</taxon>
        <taxon>Mucoromycota</taxon>
        <taxon>Mortierellomycotina</taxon>
        <taxon>Mortierellomycetes</taxon>
        <taxon>Mortierellales</taxon>
        <taxon>Mortierellaceae</taxon>
        <taxon>Linnemannia</taxon>
    </lineage>
</organism>
<feature type="domain" description="K Homology" evidence="6">
    <location>
        <begin position="300"/>
        <end position="381"/>
    </location>
</feature>
<name>A0A9P5RQZ0_9FUNG</name>
<dbReference type="Pfam" id="PF00013">
    <property type="entry name" value="KH_1"/>
    <property type="match status" value="10"/>
</dbReference>
<feature type="domain" description="K Homology" evidence="6">
    <location>
        <begin position="804"/>
        <end position="880"/>
    </location>
</feature>
<feature type="region of interest" description="Disordered" evidence="5">
    <location>
        <begin position="1"/>
        <end position="42"/>
    </location>
</feature>
<comment type="caution">
    <text evidence="7">The sequence shown here is derived from an EMBL/GenBank/DDBJ whole genome shotgun (WGS) entry which is preliminary data.</text>
</comment>
<dbReference type="GO" id="GO:0003723">
    <property type="term" value="F:RNA binding"/>
    <property type="evidence" value="ECO:0007669"/>
    <property type="project" value="UniProtKB-UniRule"/>
</dbReference>
<dbReference type="InterPro" id="IPR054548">
    <property type="entry name" value="SCP160-like_KH"/>
</dbReference>
<evidence type="ECO:0000313" key="7">
    <source>
        <dbReference type="EMBL" id="KAF9137694.1"/>
    </source>
</evidence>
<dbReference type="SUPFAM" id="SSF54791">
    <property type="entry name" value="Eukaryotic type KH-domain (KH-domain type I)"/>
    <property type="match status" value="10"/>
</dbReference>
<proteinExistence type="predicted"/>
<feature type="domain" description="K Homology" evidence="6">
    <location>
        <begin position="543"/>
        <end position="627"/>
    </location>
</feature>
<feature type="domain" description="K Homology" evidence="6">
    <location>
        <begin position="141"/>
        <end position="211"/>
    </location>
</feature>
<keyword evidence="2 3" id="KW-0694">RNA-binding</keyword>
<feature type="domain" description="K Homology" evidence="6">
    <location>
        <begin position="212"/>
        <end position="299"/>
    </location>
</feature>
<dbReference type="Gene3D" id="3.30.1370.10">
    <property type="entry name" value="K Homology domain, type 1"/>
    <property type="match status" value="11"/>
</dbReference>
<dbReference type="Pfam" id="PF24668">
    <property type="entry name" value="KH_Vigilin"/>
    <property type="match status" value="1"/>
</dbReference>
<gene>
    <name evidence="7" type="ORF">BG015_002640</name>
</gene>
<feature type="domain" description="K Homology" evidence="6">
    <location>
        <begin position="720"/>
        <end position="800"/>
    </location>
</feature>
<dbReference type="OrthoDB" id="10027144at2759"/>
<dbReference type="Pfam" id="PF22952">
    <property type="entry name" value="KH_11"/>
    <property type="match status" value="1"/>
</dbReference>
<dbReference type="Proteomes" id="UP000748756">
    <property type="component" value="Unassembled WGS sequence"/>
</dbReference>
<dbReference type="PROSITE" id="PS50084">
    <property type="entry name" value="KH_TYPE_1"/>
    <property type="match status" value="11"/>
</dbReference>
<dbReference type="CDD" id="cd22408">
    <property type="entry name" value="KH-I_Vigilin_rpt4"/>
    <property type="match status" value="1"/>
</dbReference>
<evidence type="ECO:0000256" key="1">
    <source>
        <dbReference type="ARBA" id="ARBA00022737"/>
    </source>
</evidence>
<dbReference type="InterPro" id="IPR057778">
    <property type="entry name" value="KH_Vigilin_N"/>
</dbReference>
<dbReference type="CDD" id="cd00105">
    <property type="entry name" value="KH-I"/>
    <property type="match status" value="1"/>
</dbReference>
<dbReference type="EMBL" id="JAAAUQ010001536">
    <property type="protein sequence ID" value="KAF9137694.1"/>
    <property type="molecule type" value="Genomic_DNA"/>
</dbReference>
<feature type="domain" description="K Homology" evidence="6">
    <location>
        <begin position="961"/>
        <end position="1035"/>
    </location>
</feature>
<sequence>MLAHTMLPENTIETSSSSAAAKMQMLHQAQDESAAASSAAATATAAATAALEDSEPDVETVSIKQATPRKVQSLDLDSISMFPSLGSSSAAPRAAATTATWGARTKSTAGKLGAVGDQRRTPAAAAAAAAATAAPRVSGSGNIQERMQIPSIQVPGFGKSTVGDHVKAAMASSGARIESTTSQATGLTTFLISGKPEAVAKARLALRSSFAKKETIKYLVPSSARPHLLGSKGRTLNAIQTKTGVQINIPRRKEGETTFEPATLNEDDLDAEEEMVPIDIEGDVESIKAAKEEIESIISKACRITYRLTTVPATYYPFIAGARNVNIQAIQQETNTRINMPFHVSSQDDEDDEDAKDTAIVIQGDRKSIRKAIERIEDHYREIERTTRVMTINIPKRQHRFLVGTKGVHINEIHAATGCTIEIPPVDSTSDSIVVRGPEAELIPALTLIMEKANSSQVESVDVTVIHKPVAGKNKTEHARHVTKYLSARNKLRKIEQDHEGVQISVPRTEGQTAVTIEIVAKSRSEVEAARAKVQEAVKAMTPVLFDTVQVEPLLHRHIVGRKGQNINRLRETHGVEVIVPDSNSDSHEIILVFEAQEGVDASDVAKIRAALEAAKQEVDKLANDATDFSTKILSVPARLHRNVIGTKGSTLNAIMGLEPTTSVRLGLPRAGSADVTKKAGTPALTEDSIVIKGPKDEVERVAREILALVEETKHQQVMNSYTVTFDIPATASPHVIGKGGANINKLTEQFQVKFDLNDRAAGADDKTKKKTGNETMEVTIQGVKKNVETAKETIIKMVEQIADATVAKLNIPVAHHSALIGAKGHYVRRLEEKYGVRIQFPKAADLEDDEDQSKLNVVLVSGGKKGVQGAKEELLELLDYEKENNNTLELVVEPKMLPHIVGRSGAKINEIQESSQTRIDIRRSTDSDEKAEVRLVINGSKAGLKQAQKAIQEIIEAQKSQVEELVEINNKHHKILIGQGGSTLREIIAKAGGPSEMSAQAGLVKFQSNNNAVLLKGDKTIVEKIKAEMLAMVAEQDSWTTISIQIPASQHRQVIGPQFSHVKEIENRHNVRIQFPNNKNKKEGGKDAEVTSDNAANERVTIKGLRENCEKAKIDLEARIKSSASRSFSIPKRYRQAVFGDGVWKYRNEFNVVVVLPRGEGGRNNGANKRIDADEDQVTHGLTDGLSWELYDLSGPAEEGDEAQYTVQLQGTETACEAVEKRLQSLLEKARASTHVLKIRVPTTYHGLIIGSGGNNIKQIEAESGTSTKIARGEELITITGPKEGVEKAKLAILRVVNSSEKRA</sequence>
<feature type="domain" description="K Homology" evidence="6">
    <location>
        <begin position="1234"/>
        <end position="1299"/>
    </location>
</feature>
<feature type="domain" description="K Homology" evidence="6">
    <location>
        <begin position="628"/>
        <end position="711"/>
    </location>
</feature>
<protein>
    <recommendedName>
        <fullName evidence="6">K Homology domain-containing protein</fullName>
    </recommendedName>
</protein>
<evidence type="ECO:0000313" key="8">
    <source>
        <dbReference type="Proteomes" id="UP000748756"/>
    </source>
</evidence>
<keyword evidence="4" id="KW-0175">Coiled coil</keyword>
<keyword evidence="1" id="KW-0677">Repeat</keyword>
<dbReference type="InterPro" id="IPR004088">
    <property type="entry name" value="KH_dom_type_1"/>
</dbReference>
<evidence type="ECO:0000256" key="5">
    <source>
        <dbReference type="SAM" id="MobiDB-lite"/>
    </source>
</evidence>
<reference evidence="7" key="1">
    <citation type="journal article" date="2020" name="Fungal Divers.">
        <title>Resolving the Mortierellaceae phylogeny through synthesis of multi-gene phylogenetics and phylogenomics.</title>
        <authorList>
            <person name="Vandepol N."/>
            <person name="Liber J."/>
            <person name="Desiro A."/>
            <person name="Na H."/>
            <person name="Kennedy M."/>
            <person name="Barry K."/>
            <person name="Grigoriev I.V."/>
            <person name="Miller A.N."/>
            <person name="O'Donnell K."/>
            <person name="Stajich J.E."/>
            <person name="Bonito G."/>
        </authorList>
    </citation>
    <scope>NUCLEOTIDE SEQUENCE</scope>
    <source>
        <strain evidence="7">NRRL 6426</strain>
    </source>
</reference>